<dbReference type="GO" id="GO:0004222">
    <property type="term" value="F:metalloendopeptidase activity"/>
    <property type="evidence" value="ECO:0007669"/>
    <property type="project" value="TreeGrafter"/>
</dbReference>
<feature type="transmembrane region" description="Helical" evidence="3">
    <location>
        <begin position="7"/>
        <end position="29"/>
    </location>
</feature>
<dbReference type="Pfam" id="PF24568">
    <property type="entry name" value="CC_PcsB"/>
    <property type="match status" value="1"/>
</dbReference>
<evidence type="ECO:0000313" key="6">
    <source>
        <dbReference type="EMBL" id="TCK93471.1"/>
    </source>
</evidence>
<feature type="domain" description="M23ase beta-sheet core" evidence="4">
    <location>
        <begin position="278"/>
        <end position="373"/>
    </location>
</feature>
<dbReference type="OrthoDB" id="9809488at2"/>
<feature type="coiled-coil region" evidence="2">
    <location>
        <begin position="29"/>
        <end position="116"/>
    </location>
</feature>
<protein>
    <submittedName>
        <fullName evidence="6">Murein DD-endopeptidase MepM/ murein hydrolase activator NlpD</fullName>
    </submittedName>
</protein>
<name>A0A4V2Q0I5_9FIRM</name>
<dbReference type="PANTHER" id="PTHR21666:SF289">
    <property type="entry name" value="L-ALA--D-GLU ENDOPEPTIDASE"/>
    <property type="match status" value="1"/>
</dbReference>
<gene>
    <name evidence="6" type="ORF">EDC19_1664</name>
</gene>
<evidence type="ECO:0000256" key="3">
    <source>
        <dbReference type="SAM" id="Phobius"/>
    </source>
</evidence>
<dbReference type="InterPro" id="IPR011055">
    <property type="entry name" value="Dup_hybrid_motif"/>
</dbReference>
<dbReference type="EMBL" id="SMGQ01000012">
    <property type="protein sequence ID" value="TCK93471.1"/>
    <property type="molecule type" value="Genomic_DNA"/>
</dbReference>
<dbReference type="Gene3D" id="2.70.70.10">
    <property type="entry name" value="Glucose Permease (Domain IIA)"/>
    <property type="match status" value="1"/>
</dbReference>
<dbReference type="PANTHER" id="PTHR21666">
    <property type="entry name" value="PEPTIDASE-RELATED"/>
    <property type="match status" value="1"/>
</dbReference>
<evidence type="ECO:0000256" key="1">
    <source>
        <dbReference type="ARBA" id="ARBA00022729"/>
    </source>
</evidence>
<keyword evidence="3" id="KW-1133">Transmembrane helix</keyword>
<dbReference type="InterPro" id="IPR057309">
    <property type="entry name" value="PcsB_CC"/>
</dbReference>
<keyword evidence="3" id="KW-0472">Membrane</keyword>
<proteinExistence type="predicted"/>
<dbReference type="Gene3D" id="6.10.250.3150">
    <property type="match status" value="1"/>
</dbReference>
<dbReference type="SUPFAM" id="SSF51261">
    <property type="entry name" value="Duplicated hybrid motif"/>
    <property type="match status" value="1"/>
</dbReference>
<feature type="domain" description="Peptidoglycan hydrolase PcsB coiled-coil" evidence="5">
    <location>
        <begin position="103"/>
        <end position="171"/>
    </location>
</feature>
<evidence type="ECO:0000259" key="4">
    <source>
        <dbReference type="Pfam" id="PF01551"/>
    </source>
</evidence>
<evidence type="ECO:0000259" key="5">
    <source>
        <dbReference type="Pfam" id="PF24568"/>
    </source>
</evidence>
<evidence type="ECO:0000313" key="7">
    <source>
        <dbReference type="Proteomes" id="UP000294545"/>
    </source>
</evidence>
<comment type="caution">
    <text evidence="6">The sequence shown here is derived from an EMBL/GenBank/DDBJ whole genome shotgun (WGS) entry which is preliminary data.</text>
</comment>
<evidence type="ECO:0000256" key="2">
    <source>
        <dbReference type="SAM" id="Coils"/>
    </source>
</evidence>
<keyword evidence="3" id="KW-0812">Transmembrane</keyword>
<reference evidence="6 7" key="1">
    <citation type="submission" date="2019-03" db="EMBL/GenBank/DDBJ databases">
        <title>Genomic Encyclopedia of Type Strains, Phase IV (KMG-IV): sequencing the most valuable type-strain genomes for metagenomic binning, comparative biology and taxonomic classification.</title>
        <authorList>
            <person name="Goeker M."/>
        </authorList>
    </citation>
    <scope>NUCLEOTIDE SEQUENCE [LARGE SCALE GENOMIC DNA]</scope>
    <source>
        <strain evidence="6 7">DSM 24176</strain>
    </source>
</reference>
<keyword evidence="1" id="KW-0732">Signal</keyword>
<sequence length="381" mass="44211">MIGYKKYFKTIIAVGLMIIVSTGIFATTLEDAQQERDSIEQRIQDTEQLLKELEQARAETRNYIHTLDEEIVGLETLISELTEQLEEKEEEIVQIIKELDEAREREERQYQLAKERIRFMYEYGDSAYIEVLLSSKDFSDLLTRLEYVEQIMNYDKKILSDLVATKELIQDQEARLVEELNKLEHLRAENSLQKQTVERVLVLKSEELESYQENIEKSEQALREHEDSLQETEDLIRRLEMESNLVYEGGEMAWPVQGRTYISSPFGYRNHPIFHERRFHNGIDIPAPTGTDVYAAASGQVVEAGWSNSYGYYTIIDHGSGYMTLYAHNSQLLVSRGDMVNKWQTIAKVGSTGNSTGPHLHFSVRLNGDWVDPHPYVWGNW</sequence>
<keyword evidence="6" id="KW-0378">Hydrolase</keyword>
<dbReference type="AlphaFoldDB" id="A0A4V2Q0I5"/>
<dbReference type="Proteomes" id="UP000294545">
    <property type="component" value="Unassembled WGS sequence"/>
</dbReference>
<accession>A0A4V2Q0I5</accession>
<dbReference type="RefSeq" id="WP_132282375.1">
    <property type="nucleotide sequence ID" value="NZ_SMGQ01000012.1"/>
</dbReference>
<keyword evidence="2" id="KW-0175">Coiled coil</keyword>
<dbReference type="InterPro" id="IPR016047">
    <property type="entry name" value="M23ase_b-sheet_dom"/>
</dbReference>
<keyword evidence="7" id="KW-1185">Reference proteome</keyword>
<feature type="coiled-coil region" evidence="2">
    <location>
        <begin position="166"/>
        <end position="242"/>
    </location>
</feature>
<organism evidence="6 7">
    <name type="scientific">Natranaerovirga hydrolytica</name>
    <dbReference type="NCBI Taxonomy" id="680378"/>
    <lineage>
        <taxon>Bacteria</taxon>
        <taxon>Bacillati</taxon>
        <taxon>Bacillota</taxon>
        <taxon>Clostridia</taxon>
        <taxon>Lachnospirales</taxon>
        <taxon>Natranaerovirgaceae</taxon>
        <taxon>Natranaerovirga</taxon>
    </lineage>
</organism>
<dbReference type="Pfam" id="PF01551">
    <property type="entry name" value="Peptidase_M23"/>
    <property type="match status" value="1"/>
</dbReference>
<dbReference type="InterPro" id="IPR050570">
    <property type="entry name" value="Cell_wall_metabolism_enzyme"/>
</dbReference>
<dbReference type="CDD" id="cd12797">
    <property type="entry name" value="M23_peptidase"/>
    <property type="match status" value="1"/>
</dbReference>
<dbReference type="FunFam" id="2.70.70.10:FF:000006">
    <property type="entry name" value="M23 family peptidase"/>
    <property type="match status" value="1"/>
</dbReference>